<name>A0A485K239_9STRA</name>
<dbReference type="Proteomes" id="UP000332933">
    <property type="component" value="Unassembled WGS sequence"/>
</dbReference>
<sequence length="626" mass="67899">MQAQFGPARDGYVGTLHNRFIKIPHGFPRMMTHYPLRLRSAVDVYVVEHGVLTFWRDLWQHLQSKEKWPSSLAHLTGNTTLWLSLIALIGCGHDDIEHAVAHCLYGVFSQSDLLPQATLQHQIQECLMAANCIDALCVKLVAPFEPSNPVARRTVELVAMTLTHICTHAHQVERVCAAGAIDAFVFLVLTADATNVLLQHAALRCLTSCVRHSPGCFEDMDESDAVFQHVLANVVPMSPDVGVPFLAACMHHQPLVCKLLVEHGLLRVLWPLLSASTTTTQLAVLCACKQLLVCPGYAIASTTVAEMRISGALIHLSWLATFHMETSVARTAADVLDVLLKRPPDEDDPTHVVDDLVEQGCVSLLLQPTAATSRPCQRFLLVQMHADALARLLTTLVRSTNSLLRKNIVVAILFVAAAKTDAASSWTMDEWLPATRAALMESSDVRQHVLLALSSLCDPGTTSEEDSLPLVTGTVQLVWPSGVATTVAKAAIAHTSHHIRGILKRDPAVASISMPPMDASCLNYFLQVCQRPPPSKIALDCDVLVDLAAVAHRLGMPALLRAVESTLKQVYLPDHVGRILHAAVARHAPSVMMLCFHHLHASGGDVNPAAIDGLVEAIAGLQSLSI</sequence>
<reference evidence="1" key="2">
    <citation type="submission" date="2019-06" db="EMBL/GenBank/DDBJ databases">
        <title>Genomics analysis of Aphanomyces spp. identifies a new class of oomycete effector associated with host adaptation.</title>
        <authorList>
            <person name="Gaulin E."/>
        </authorList>
    </citation>
    <scope>NUCLEOTIDE SEQUENCE</scope>
    <source>
        <strain evidence="1">CBS 578.67</strain>
    </source>
</reference>
<dbReference type="EMBL" id="CAADRA010000002">
    <property type="protein sequence ID" value="VFT77285.1"/>
    <property type="molecule type" value="Genomic_DNA"/>
</dbReference>
<evidence type="ECO:0000313" key="2">
    <source>
        <dbReference type="EMBL" id="VFT77285.1"/>
    </source>
</evidence>
<dbReference type="OrthoDB" id="65281at2759"/>
<dbReference type="AlphaFoldDB" id="A0A485K239"/>
<dbReference type="InterPro" id="IPR011989">
    <property type="entry name" value="ARM-like"/>
</dbReference>
<dbReference type="InterPro" id="IPR016024">
    <property type="entry name" value="ARM-type_fold"/>
</dbReference>
<dbReference type="Gene3D" id="1.25.10.10">
    <property type="entry name" value="Leucine-rich Repeat Variant"/>
    <property type="match status" value="1"/>
</dbReference>
<reference evidence="2 3" key="1">
    <citation type="submission" date="2019-03" db="EMBL/GenBank/DDBJ databases">
        <authorList>
            <person name="Gaulin E."/>
            <person name="Dumas B."/>
        </authorList>
    </citation>
    <scope>NUCLEOTIDE SEQUENCE [LARGE SCALE GENOMIC DNA]</scope>
    <source>
        <strain evidence="2">CBS 568.67</strain>
    </source>
</reference>
<proteinExistence type="predicted"/>
<protein>
    <submittedName>
        <fullName evidence="2">Aste57867_59 protein</fullName>
    </submittedName>
</protein>
<evidence type="ECO:0000313" key="3">
    <source>
        <dbReference type="Proteomes" id="UP000332933"/>
    </source>
</evidence>
<dbReference type="SUPFAM" id="SSF48371">
    <property type="entry name" value="ARM repeat"/>
    <property type="match status" value="1"/>
</dbReference>
<accession>A0A485K239</accession>
<keyword evidence="3" id="KW-1185">Reference proteome</keyword>
<dbReference type="EMBL" id="VJMH01000002">
    <property type="protein sequence ID" value="KAF0720780.1"/>
    <property type="molecule type" value="Genomic_DNA"/>
</dbReference>
<organism evidence="2 3">
    <name type="scientific">Aphanomyces stellatus</name>
    <dbReference type="NCBI Taxonomy" id="120398"/>
    <lineage>
        <taxon>Eukaryota</taxon>
        <taxon>Sar</taxon>
        <taxon>Stramenopiles</taxon>
        <taxon>Oomycota</taxon>
        <taxon>Saprolegniomycetes</taxon>
        <taxon>Saprolegniales</taxon>
        <taxon>Verrucalvaceae</taxon>
        <taxon>Aphanomyces</taxon>
    </lineage>
</organism>
<evidence type="ECO:0000313" key="1">
    <source>
        <dbReference type="EMBL" id="KAF0720780.1"/>
    </source>
</evidence>
<gene>
    <name evidence="2" type="primary">Aste57867_59</name>
    <name evidence="1" type="ORF">As57867_000059</name>
    <name evidence="2" type="ORF">ASTE57867_59</name>
</gene>